<organism evidence="1">
    <name type="scientific">viral metagenome</name>
    <dbReference type="NCBI Taxonomy" id="1070528"/>
    <lineage>
        <taxon>unclassified sequences</taxon>
        <taxon>metagenomes</taxon>
        <taxon>organismal metagenomes</taxon>
    </lineage>
</organism>
<dbReference type="EMBL" id="MN738917">
    <property type="protein sequence ID" value="QHT31286.1"/>
    <property type="molecule type" value="Genomic_DNA"/>
</dbReference>
<name>A0A6C0EQ17_9ZZZZ</name>
<dbReference type="AlphaFoldDB" id="A0A6C0EQ17"/>
<accession>A0A6C0EQ17</accession>
<reference evidence="1" key="1">
    <citation type="journal article" date="2020" name="Nature">
        <title>Giant virus diversity and host interactions through global metagenomics.</title>
        <authorList>
            <person name="Schulz F."/>
            <person name="Roux S."/>
            <person name="Paez-Espino D."/>
            <person name="Jungbluth S."/>
            <person name="Walsh D.A."/>
            <person name="Denef V.J."/>
            <person name="McMahon K.D."/>
            <person name="Konstantinidis K.T."/>
            <person name="Eloe-Fadrosh E.A."/>
            <person name="Kyrpides N.C."/>
            <person name="Woyke T."/>
        </authorList>
    </citation>
    <scope>NUCLEOTIDE SEQUENCE</scope>
    <source>
        <strain evidence="1">GVMAG-M-3300009155-2</strain>
    </source>
</reference>
<sequence>MAINFGKFLHTENGKYIMSILLGFGLASLFRTVCKDKNCLLFYAPPLDKFKDKIYKNGDKCYKYDPIATKCDSNKKTISFEDGNEE</sequence>
<evidence type="ECO:0000313" key="1">
    <source>
        <dbReference type="EMBL" id="QHT31286.1"/>
    </source>
</evidence>
<protein>
    <submittedName>
        <fullName evidence="1">Uncharacterized protein</fullName>
    </submittedName>
</protein>
<proteinExistence type="predicted"/>